<dbReference type="InterPro" id="IPR011095">
    <property type="entry name" value="Dala_Dala_lig_C"/>
</dbReference>
<dbReference type="SUPFAM" id="SSF56059">
    <property type="entry name" value="Glutathione synthetase ATP-binding domain-like"/>
    <property type="match status" value="1"/>
</dbReference>
<sequence>MSSIRVGLSFNLRGSGGRDGPEDLEAEYDAWSTVSAIAEALSFGGASTVYLLPVEGDLPRLLERTRPDIVFNIAEGQAGRSREMLAPALLEMMGIPYTGSDPVALGVAMDKALAKAVAVAAGVPTAPWQVASHPDDPAALGRWSSFPAFVKPLAEGSSKGVRASSRVHDSQELARQVHWVLTTYRQPALVEAYLPGREFSVGLLGNGAIEVLPVLEVRPTRPVGDISEFVYCYHTKSGNLETFLCPAPIDPELRRDLQAYSEAIFQALGLRDVARVDFRLDADGVPHFLEVNPLPGLSPASLLTAQAQAAGLTLPDLVAGILLAAINRWLLAPDLEPSRRSRLLAVAEAARAALSHGGGRSLLQVLDGPDRSPDRGTPPLVTLPPAA</sequence>
<dbReference type="PANTHER" id="PTHR23132:SF23">
    <property type="entry name" value="D-ALANINE--D-ALANINE LIGASE B"/>
    <property type="match status" value="1"/>
</dbReference>
<reference evidence="14" key="1">
    <citation type="submission" date="2023-12" db="EMBL/GenBank/DDBJ databases">
        <title>Novel isolates from deep terrestrial aquifers shed light on the physiology and ecology of the class Limnochordia.</title>
        <authorList>
            <person name="Karnachuk O.V."/>
            <person name="Lukina A.P."/>
            <person name="Avakyan M.R."/>
            <person name="Kadnikov V."/>
            <person name="Begmatov S."/>
            <person name="Beletsky A.V."/>
            <person name="Mardanov A.V."/>
            <person name="Ravin N.V."/>
        </authorList>
    </citation>
    <scope>NUCLEOTIDE SEQUENCE [LARGE SCALE GENOMIC DNA]</scope>
    <source>
        <strain evidence="14">LN</strain>
    </source>
</reference>
<gene>
    <name evidence="13" type="ORF">VLY81_00995</name>
</gene>
<evidence type="ECO:0000259" key="12">
    <source>
        <dbReference type="PROSITE" id="PS50975"/>
    </source>
</evidence>
<keyword evidence="3" id="KW-0963">Cytoplasm</keyword>
<feature type="domain" description="ATP-grasp" evidence="12">
    <location>
        <begin position="115"/>
        <end position="323"/>
    </location>
</feature>
<dbReference type="Proteomes" id="UP001333102">
    <property type="component" value="Chromosome"/>
</dbReference>
<keyword evidence="6 10" id="KW-0067">ATP-binding</keyword>
<dbReference type="InterPro" id="IPR000291">
    <property type="entry name" value="D-Ala_lig_Van_CS"/>
</dbReference>
<organism evidence="13 14">
    <name type="scientific">Geochorda subterranea</name>
    <dbReference type="NCBI Taxonomy" id="3109564"/>
    <lineage>
        <taxon>Bacteria</taxon>
        <taxon>Bacillati</taxon>
        <taxon>Bacillota</taxon>
        <taxon>Limnochordia</taxon>
        <taxon>Limnochordales</taxon>
        <taxon>Geochordaceae</taxon>
        <taxon>Geochorda</taxon>
    </lineage>
</organism>
<evidence type="ECO:0000313" key="13">
    <source>
        <dbReference type="EMBL" id="WRP14777.1"/>
    </source>
</evidence>
<dbReference type="Gene3D" id="3.40.50.20">
    <property type="match status" value="1"/>
</dbReference>
<comment type="similarity">
    <text evidence="2">Belongs to the D-alanine--D-alanine ligase family.</text>
</comment>
<evidence type="ECO:0000256" key="8">
    <source>
        <dbReference type="ARBA" id="ARBA00022984"/>
    </source>
</evidence>
<name>A0ABZ1BPN1_9FIRM</name>
<keyword evidence="5 10" id="KW-0547">Nucleotide-binding</keyword>
<keyword evidence="8" id="KW-0573">Peptidoglycan synthesis</keyword>
<keyword evidence="9" id="KW-0961">Cell wall biogenesis/degradation</keyword>
<evidence type="ECO:0000313" key="14">
    <source>
        <dbReference type="Proteomes" id="UP001333102"/>
    </source>
</evidence>
<evidence type="ECO:0000256" key="7">
    <source>
        <dbReference type="ARBA" id="ARBA00022960"/>
    </source>
</evidence>
<dbReference type="PROSITE" id="PS00844">
    <property type="entry name" value="DALA_DALA_LIGASE_2"/>
    <property type="match status" value="1"/>
</dbReference>
<dbReference type="SUPFAM" id="SSF52440">
    <property type="entry name" value="PreATP-grasp domain"/>
    <property type="match status" value="1"/>
</dbReference>
<protein>
    <recommendedName>
        <fullName evidence="12">ATP-grasp domain-containing protein</fullName>
    </recommendedName>
</protein>
<proteinExistence type="inferred from homology"/>
<dbReference type="InterPro" id="IPR011761">
    <property type="entry name" value="ATP-grasp"/>
</dbReference>
<dbReference type="RefSeq" id="WP_324669154.1">
    <property type="nucleotide sequence ID" value="NZ_CP141614.1"/>
</dbReference>
<evidence type="ECO:0000256" key="9">
    <source>
        <dbReference type="ARBA" id="ARBA00023316"/>
    </source>
</evidence>
<evidence type="ECO:0000256" key="10">
    <source>
        <dbReference type="PROSITE-ProRule" id="PRU00409"/>
    </source>
</evidence>
<dbReference type="Gene3D" id="3.30.470.20">
    <property type="entry name" value="ATP-grasp fold, B domain"/>
    <property type="match status" value="1"/>
</dbReference>
<evidence type="ECO:0000256" key="11">
    <source>
        <dbReference type="SAM" id="MobiDB-lite"/>
    </source>
</evidence>
<dbReference type="PANTHER" id="PTHR23132">
    <property type="entry name" value="D-ALANINE--D-ALANINE LIGASE"/>
    <property type="match status" value="1"/>
</dbReference>
<feature type="region of interest" description="Disordered" evidence="11">
    <location>
        <begin position="362"/>
        <end position="387"/>
    </location>
</feature>
<keyword evidence="14" id="KW-1185">Reference proteome</keyword>
<evidence type="ECO:0000256" key="4">
    <source>
        <dbReference type="ARBA" id="ARBA00022598"/>
    </source>
</evidence>
<keyword evidence="7" id="KW-0133">Cell shape</keyword>
<dbReference type="Pfam" id="PF07478">
    <property type="entry name" value="Dala_Dala_lig_C"/>
    <property type="match status" value="1"/>
</dbReference>
<dbReference type="PROSITE" id="PS50975">
    <property type="entry name" value="ATP_GRASP"/>
    <property type="match status" value="1"/>
</dbReference>
<comment type="subcellular location">
    <subcellularLocation>
        <location evidence="1">Cytoplasm</location>
    </subcellularLocation>
</comment>
<dbReference type="InterPro" id="IPR013815">
    <property type="entry name" value="ATP_grasp_subdomain_1"/>
</dbReference>
<evidence type="ECO:0000256" key="5">
    <source>
        <dbReference type="ARBA" id="ARBA00022741"/>
    </source>
</evidence>
<dbReference type="EMBL" id="CP141614">
    <property type="protein sequence ID" value="WRP14777.1"/>
    <property type="molecule type" value="Genomic_DNA"/>
</dbReference>
<evidence type="ECO:0000256" key="3">
    <source>
        <dbReference type="ARBA" id="ARBA00022490"/>
    </source>
</evidence>
<evidence type="ECO:0000256" key="6">
    <source>
        <dbReference type="ARBA" id="ARBA00022840"/>
    </source>
</evidence>
<keyword evidence="4" id="KW-0436">Ligase</keyword>
<accession>A0ABZ1BPN1</accession>
<evidence type="ECO:0000256" key="1">
    <source>
        <dbReference type="ARBA" id="ARBA00004496"/>
    </source>
</evidence>
<evidence type="ECO:0000256" key="2">
    <source>
        <dbReference type="ARBA" id="ARBA00010871"/>
    </source>
</evidence>
<dbReference type="Gene3D" id="3.30.1490.20">
    <property type="entry name" value="ATP-grasp fold, A domain"/>
    <property type="match status" value="1"/>
</dbReference>
<dbReference type="InterPro" id="IPR016185">
    <property type="entry name" value="PreATP-grasp_dom_sf"/>
</dbReference>